<keyword evidence="7" id="KW-0175">Coiled coil</keyword>
<dbReference type="InterPro" id="IPR001915">
    <property type="entry name" value="Peptidase_M48"/>
</dbReference>
<evidence type="ECO:0000259" key="8">
    <source>
        <dbReference type="Pfam" id="PF01435"/>
    </source>
</evidence>
<comment type="similarity">
    <text evidence="6">Belongs to the peptidase M48 family.</text>
</comment>
<evidence type="ECO:0000313" key="10">
    <source>
        <dbReference type="Proteomes" id="UP000192042"/>
    </source>
</evidence>
<sequence>MMLLPLLPLFMLLSCAPGPPNAPSKESLQIEASLRSRQHALVNEQVHRLALISLAIQDPIRVPRYVPVSLVISNEINAYCDGEQIGVLQGMMRFLADDNELAAVIGHELGHCTRSHVDRRRAREAERFSSVSPLWGTKQFDREEEREADLDALLFLYYAGFDIQAAVTMWERKAAALPYTNQKSYFSTHPGSLERIAQTEKTVETLKAGIDPLTNRPLHRAPDPSVSLPAWFDRTLVFSRSKLLRWIAEGQEPFLAAQRAAMDRERARLNSAEKLADPFASATIASEAKEALKAVQDRLADRERLMERASMNAIRRNILRLTAEQIPHDPNGRLIALLDEMLATMETVSGDAVPSTFRP</sequence>
<evidence type="ECO:0000256" key="1">
    <source>
        <dbReference type="ARBA" id="ARBA00022670"/>
    </source>
</evidence>
<dbReference type="KEGG" id="nja:NSJP_3937"/>
<evidence type="ECO:0000256" key="7">
    <source>
        <dbReference type="SAM" id="Coils"/>
    </source>
</evidence>
<feature type="domain" description="Peptidase M48" evidence="8">
    <location>
        <begin position="40"/>
        <end position="120"/>
    </location>
</feature>
<reference evidence="9 10" key="1">
    <citation type="submission" date="2017-03" db="EMBL/GenBank/DDBJ databases">
        <authorList>
            <person name="Afonso C.L."/>
            <person name="Miller P.J."/>
            <person name="Scott M.A."/>
            <person name="Spackman E."/>
            <person name="Goraichik I."/>
            <person name="Dimitrov K.M."/>
            <person name="Suarez D.L."/>
            <person name="Swayne D.E."/>
        </authorList>
    </citation>
    <scope>NUCLEOTIDE SEQUENCE [LARGE SCALE GENOMIC DNA]</scope>
    <source>
        <strain evidence="9">Genome sequencing of Nitrospira japonica strain NJ11</strain>
    </source>
</reference>
<dbReference type="PANTHER" id="PTHR22726">
    <property type="entry name" value="METALLOENDOPEPTIDASE OMA1"/>
    <property type="match status" value="1"/>
</dbReference>
<dbReference type="GO" id="GO:0051603">
    <property type="term" value="P:proteolysis involved in protein catabolic process"/>
    <property type="evidence" value="ECO:0007669"/>
    <property type="project" value="TreeGrafter"/>
</dbReference>
<dbReference type="OrthoDB" id="7338723at2"/>
<feature type="coiled-coil region" evidence="7">
    <location>
        <begin position="255"/>
        <end position="312"/>
    </location>
</feature>
<evidence type="ECO:0000256" key="5">
    <source>
        <dbReference type="ARBA" id="ARBA00023049"/>
    </source>
</evidence>
<evidence type="ECO:0000256" key="4">
    <source>
        <dbReference type="ARBA" id="ARBA00022833"/>
    </source>
</evidence>
<keyword evidence="5 6" id="KW-0482">Metalloprotease</keyword>
<comment type="cofactor">
    <cofactor evidence="6">
        <name>Zn(2+)</name>
        <dbReference type="ChEBI" id="CHEBI:29105"/>
    </cofactor>
    <text evidence="6">Binds 1 zinc ion per subunit.</text>
</comment>
<dbReference type="InterPro" id="IPR051156">
    <property type="entry name" value="Mito/Outer_Membr_Metalloprot"/>
</dbReference>
<evidence type="ECO:0000313" key="9">
    <source>
        <dbReference type="EMBL" id="SLM50104.1"/>
    </source>
</evidence>
<accession>A0A1W1IAR8</accession>
<keyword evidence="2" id="KW-0479">Metal-binding</keyword>
<organism evidence="9 10">
    <name type="scientific">Nitrospira japonica</name>
    <dbReference type="NCBI Taxonomy" id="1325564"/>
    <lineage>
        <taxon>Bacteria</taxon>
        <taxon>Pseudomonadati</taxon>
        <taxon>Nitrospirota</taxon>
        <taxon>Nitrospiria</taxon>
        <taxon>Nitrospirales</taxon>
        <taxon>Nitrospiraceae</taxon>
        <taxon>Nitrospira</taxon>
    </lineage>
</organism>
<dbReference type="GO" id="GO:0046872">
    <property type="term" value="F:metal ion binding"/>
    <property type="evidence" value="ECO:0007669"/>
    <property type="project" value="UniProtKB-KW"/>
</dbReference>
<dbReference type="PANTHER" id="PTHR22726:SF1">
    <property type="entry name" value="METALLOENDOPEPTIDASE OMA1, MITOCHONDRIAL"/>
    <property type="match status" value="1"/>
</dbReference>
<dbReference type="Gene3D" id="3.30.2010.10">
    <property type="entry name" value="Metalloproteases ('zincins'), catalytic domain"/>
    <property type="match status" value="1"/>
</dbReference>
<keyword evidence="3 6" id="KW-0378">Hydrolase</keyword>
<evidence type="ECO:0000256" key="6">
    <source>
        <dbReference type="RuleBase" id="RU003983"/>
    </source>
</evidence>
<dbReference type="AlphaFoldDB" id="A0A1W1IAR8"/>
<evidence type="ECO:0000256" key="2">
    <source>
        <dbReference type="ARBA" id="ARBA00022723"/>
    </source>
</evidence>
<dbReference type="EMBL" id="LT828648">
    <property type="protein sequence ID" value="SLM50104.1"/>
    <property type="molecule type" value="Genomic_DNA"/>
</dbReference>
<dbReference type="STRING" id="1325564.NSJP_3937"/>
<dbReference type="RefSeq" id="WP_080888255.1">
    <property type="nucleotide sequence ID" value="NZ_LT828648.1"/>
</dbReference>
<dbReference type="GO" id="GO:0016020">
    <property type="term" value="C:membrane"/>
    <property type="evidence" value="ECO:0007669"/>
    <property type="project" value="TreeGrafter"/>
</dbReference>
<proteinExistence type="inferred from homology"/>
<dbReference type="Pfam" id="PF01435">
    <property type="entry name" value="Peptidase_M48"/>
    <property type="match status" value="2"/>
</dbReference>
<keyword evidence="10" id="KW-1185">Reference proteome</keyword>
<name>A0A1W1IAR8_9BACT</name>
<keyword evidence="1 6" id="KW-0645">Protease</keyword>
<gene>
    <name evidence="9" type="ORF">NSJP_3937</name>
</gene>
<dbReference type="Proteomes" id="UP000192042">
    <property type="component" value="Chromosome I"/>
</dbReference>
<feature type="domain" description="Peptidase M48" evidence="8">
    <location>
        <begin position="138"/>
        <end position="201"/>
    </location>
</feature>
<dbReference type="GO" id="GO:0004222">
    <property type="term" value="F:metalloendopeptidase activity"/>
    <property type="evidence" value="ECO:0007669"/>
    <property type="project" value="InterPro"/>
</dbReference>
<keyword evidence="4 6" id="KW-0862">Zinc</keyword>
<protein>
    <recommendedName>
        <fullName evidence="8">Peptidase M48 domain-containing protein</fullName>
    </recommendedName>
</protein>
<evidence type="ECO:0000256" key="3">
    <source>
        <dbReference type="ARBA" id="ARBA00022801"/>
    </source>
</evidence>